<dbReference type="PANTHER" id="PTHR30595:SF6">
    <property type="entry name" value="SCHLAFEN ALBA-2 DOMAIN-CONTAINING PROTEIN"/>
    <property type="match status" value="1"/>
</dbReference>
<dbReference type="PANTHER" id="PTHR30595">
    <property type="entry name" value="GLPR-RELATED TRANSCRIPTIONAL REPRESSOR"/>
    <property type="match status" value="1"/>
</dbReference>
<gene>
    <name evidence="2" type="ORF">FD145_1111</name>
</gene>
<dbReference type="AlphaFoldDB" id="A0A833L0K9"/>
<evidence type="ECO:0000259" key="1">
    <source>
        <dbReference type="Pfam" id="PF04326"/>
    </source>
</evidence>
<dbReference type="Gene3D" id="3.30.950.30">
    <property type="entry name" value="Schlafen, AAA domain"/>
    <property type="match status" value="1"/>
</dbReference>
<accession>A0A833L0K9</accession>
<dbReference type="Pfam" id="PF04326">
    <property type="entry name" value="SLFN_AlbA_2"/>
    <property type="match status" value="1"/>
</dbReference>
<protein>
    <submittedName>
        <fullName evidence="2">Transcriptional regulator</fullName>
    </submittedName>
</protein>
<feature type="domain" description="Schlafen AlbA-2" evidence="1">
    <location>
        <begin position="15"/>
        <end position="114"/>
    </location>
</feature>
<sequence>MTIIEELNNWLKKPEGINLEFKEAKHSFSEGSLSDYCAALSNENGGKLILGVSNKKQIVGTKVFEGNENRLSNKLLDDLKIRVDVEEVLLPEGRVLIFHIPGHSPGQPVRSKGAYHFPMRAG</sequence>
<dbReference type="InterPro" id="IPR007421">
    <property type="entry name" value="Schlafen_AlbA_2_dom"/>
</dbReference>
<comment type="caution">
    <text evidence="2">The sequence shown here is derived from an EMBL/GenBank/DDBJ whole genome shotgun (WGS) entry which is preliminary data.</text>
</comment>
<evidence type="ECO:0000313" key="2">
    <source>
        <dbReference type="EMBL" id="KAF0133795.1"/>
    </source>
</evidence>
<organism evidence="2 3">
    <name type="scientific">Candidatus Saganbacteria bacterium</name>
    <dbReference type="NCBI Taxonomy" id="2575572"/>
    <lineage>
        <taxon>Bacteria</taxon>
        <taxon>Bacillati</taxon>
        <taxon>Saganbacteria</taxon>
    </lineage>
</organism>
<dbReference type="Proteomes" id="UP000488506">
    <property type="component" value="Unassembled WGS sequence"/>
</dbReference>
<reference evidence="2 3" key="1">
    <citation type="submission" date="2019-12" db="EMBL/GenBank/DDBJ databases">
        <authorList>
            <person name="Wolfe R."/>
            <person name="Danczak R."/>
            <person name="Wilkins M."/>
        </authorList>
    </citation>
    <scope>NUCLEOTIDE SEQUENCE [LARGE SCALE GENOMIC DNA]</scope>
    <source>
        <strain evidence="2">X2_MaxBin.013</strain>
    </source>
</reference>
<dbReference type="EMBL" id="WPAF01000018">
    <property type="protein sequence ID" value="KAF0133795.1"/>
    <property type="molecule type" value="Genomic_DNA"/>
</dbReference>
<name>A0A833L0K9_UNCSA</name>
<proteinExistence type="predicted"/>
<evidence type="ECO:0000313" key="3">
    <source>
        <dbReference type="Proteomes" id="UP000488506"/>
    </source>
</evidence>
<dbReference type="InterPro" id="IPR038461">
    <property type="entry name" value="Schlafen_AlbA_2_dom_sf"/>
</dbReference>